<evidence type="ECO:0000256" key="12">
    <source>
        <dbReference type="ARBA" id="ARBA00023136"/>
    </source>
</evidence>
<keyword evidence="9 15" id="KW-0288">FMN</keyword>
<comment type="subunit">
    <text evidence="15">Monomer.</text>
</comment>
<evidence type="ECO:0000256" key="1">
    <source>
        <dbReference type="ARBA" id="ARBA00003125"/>
    </source>
</evidence>
<dbReference type="GO" id="GO:0005886">
    <property type="term" value="C:plasma membrane"/>
    <property type="evidence" value="ECO:0007669"/>
    <property type="project" value="UniProtKB-SubCell"/>
</dbReference>
<evidence type="ECO:0000256" key="6">
    <source>
        <dbReference type="ARBA" id="ARBA00005359"/>
    </source>
</evidence>
<keyword evidence="15" id="KW-1003">Cell membrane</keyword>
<keyword evidence="18" id="KW-1185">Reference proteome</keyword>
<dbReference type="RefSeq" id="WP_181731402.1">
    <property type="nucleotide sequence ID" value="NZ_JACEIR010000002.1"/>
</dbReference>
<dbReference type="NCBIfam" id="NF003652">
    <property type="entry name" value="PRK05286.2-5"/>
    <property type="match status" value="1"/>
</dbReference>
<protein>
    <recommendedName>
        <fullName evidence="15">Dihydroorotate dehydrogenase (quinone)</fullName>
        <ecNumber evidence="15">1.3.5.2</ecNumber>
    </recommendedName>
    <alternativeName>
        <fullName evidence="15">DHOdehase</fullName>
        <shortName evidence="15">DHOD</shortName>
        <shortName evidence="15">DHODase</shortName>
    </alternativeName>
    <alternativeName>
        <fullName evidence="15">Dihydroorotate oxidase</fullName>
    </alternativeName>
</protein>
<evidence type="ECO:0000256" key="8">
    <source>
        <dbReference type="ARBA" id="ARBA00022630"/>
    </source>
</evidence>
<comment type="subunit">
    <text evidence="7">Heterotetramer of 2 PyrK and 2 PyrD type B subunits.</text>
</comment>
<keyword evidence="11 15" id="KW-0560">Oxidoreductase</keyword>
<comment type="catalytic activity">
    <reaction evidence="14">
        <text>(S)-dihydroorotate + NAD(+) = orotate + NADH + H(+)</text>
        <dbReference type="Rhea" id="RHEA:13513"/>
        <dbReference type="ChEBI" id="CHEBI:15378"/>
        <dbReference type="ChEBI" id="CHEBI:30839"/>
        <dbReference type="ChEBI" id="CHEBI:30864"/>
        <dbReference type="ChEBI" id="CHEBI:57540"/>
        <dbReference type="ChEBI" id="CHEBI:57945"/>
        <dbReference type="EC" id="1.3.1.14"/>
    </reaction>
</comment>
<feature type="active site" description="Nucleophile" evidence="15">
    <location>
        <position position="181"/>
    </location>
</feature>
<keyword evidence="8 15" id="KW-0285">Flavoprotein</keyword>
<feature type="binding site" evidence="15">
    <location>
        <begin position="67"/>
        <end position="71"/>
    </location>
    <ligand>
        <name>FMN</name>
        <dbReference type="ChEBI" id="CHEBI:58210"/>
    </ligand>
</feature>
<dbReference type="CDD" id="cd04738">
    <property type="entry name" value="DHOD_2_like"/>
    <property type="match status" value="1"/>
</dbReference>
<keyword evidence="10 15" id="KW-0665">Pyrimidine biosynthesis</keyword>
<dbReference type="NCBIfam" id="NF003645">
    <property type="entry name" value="PRK05286.1-2"/>
    <property type="match status" value="1"/>
</dbReference>
<dbReference type="PROSITE" id="PS00912">
    <property type="entry name" value="DHODEHASE_2"/>
    <property type="match status" value="1"/>
</dbReference>
<feature type="binding site" evidence="15">
    <location>
        <begin position="116"/>
        <end position="120"/>
    </location>
    <ligand>
        <name>substrate</name>
    </ligand>
</feature>
<evidence type="ECO:0000313" key="18">
    <source>
        <dbReference type="Proteomes" id="UP000633619"/>
    </source>
</evidence>
<evidence type="ECO:0000313" key="17">
    <source>
        <dbReference type="EMBL" id="MBH8595084.1"/>
    </source>
</evidence>
<dbReference type="InterPro" id="IPR013785">
    <property type="entry name" value="Aldolase_TIM"/>
</dbReference>
<proteinExistence type="inferred from homology"/>
<dbReference type="GO" id="GO:0106430">
    <property type="term" value="F:dihydroorotate dehydrogenase (quinone) activity"/>
    <property type="evidence" value="ECO:0007669"/>
    <property type="project" value="UniProtKB-EC"/>
</dbReference>
<evidence type="ECO:0000256" key="3">
    <source>
        <dbReference type="ARBA" id="ARBA00004370"/>
    </source>
</evidence>
<feature type="domain" description="Dihydroorotate dehydrogenase catalytic" evidence="16">
    <location>
        <begin position="50"/>
        <end position="345"/>
    </location>
</feature>
<feature type="binding site" evidence="15">
    <location>
        <begin position="252"/>
        <end position="253"/>
    </location>
    <ligand>
        <name>substrate</name>
    </ligand>
</feature>
<dbReference type="GO" id="GO:0044205">
    <property type="term" value="P:'de novo' UMP biosynthetic process"/>
    <property type="evidence" value="ECO:0007669"/>
    <property type="project" value="UniProtKB-UniRule"/>
</dbReference>
<dbReference type="GO" id="GO:0006207">
    <property type="term" value="P:'de novo' pyrimidine nucleobase biosynthetic process"/>
    <property type="evidence" value="ECO:0007669"/>
    <property type="project" value="UniProtKB-UniRule"/>
</dbReference>
<keyword evidence="12 15" id="KW-0472">Membrane</keyword>
<dbReference type="GO" id="GO:0005737">
    <property type="term" value="C:cytoplasm"/>
    <property type="evidence" value="ECO:0007669"/>
    <property type="project" value="InterPro"/>
</dbReference>
<evidence type="ECO:0000256" key="5">
    <source>
        <dbReference type="ARBA" id="ARBA00005161"/>
    </source>
</evidence>
<name>A0A8I1A5A8_THEIN</name>
<dbReference type="EMBL" id="JAECVW010000003">
    <property type="protein sequence ID" value="MBH8595084.1"/>
    <property type="molecule type" value="Genomic_DNA"/>
</dbReference>
<dbReference type="Gene3D" id="3.20.20.70">
    <property type="entry name" value="Aldolase class I"/>
    <property type="match status" value="1"/>
</dbReference>
<evidence type="ECO:0000259" key="16">
    <source>
        <dbReference type="Pfam" id="PF01180"/>
    </source>
</evidence>
<comment type="function">
    <text evidence="1 15">Catalyzes the conversion of dihydroorotate to orotate with quinone as electron acceptor.</text>
</comment>
<dbReference type="InterPro" id="IPR005719">
    <property type="entry name" value="Dihydroorotate_DH_2"/>
</dbReference>
<feature type="binding site" evidence="15">
    <location>
        <position position="91"/>
    </location>
    <ligand>
        <name>FMN</name>
        <dbReference type="ChEBI" id="CHEBI:58210"/>
    </ligand>
</feature>
<dbReference type="PANTHER" id="PTHR48109">
    <property type="entry name" value="DIHYDROOROTATE DEHYDROGENASE (QUINONE), MITOCHONDRIAL-RELATED"/>
    <property type="match status" value="1"/>
</dbReference>
<evidence type="ECO:0000256" key="15">
    <source>
        <dbReference type="HAMAP-Rule" id="MF_00225"/>
    </source>
</evidence>
<evidence type="ECO:0000256" key="14">
    <source>
        <dbReference type="ARBA" id="ARBA00048996"/>
    </source>
</evidence>
<dbReference type="Pfam" id="PF01180">
    <property type="entry name" value="DHO_dh"/>
    <property type="match status" value="1"/>
</dbReference>
<evidence type="ECO:0000256" key="2">
    <source>
        <dbReference type="ARBA" id="ARBA00003616"/>
    </source>
</evidence>
<evidence type="ECO:0000256" key="4">
    <source>
        <dbReference type="ARBA" id="ARBA00004715"/>
    </source>
</evidence>
<comment type="function">
    <text evidence="2">Catalyzes the conversion of dihydroorotate to orotate with NAD(+) as electron acceptor.</text>
</comment>
<reference evidence="17 18" key="1">
    <citation type="submission" date="2020-12" db="EMBL/GenBank/DDBJ databases">
        <title>WGS of Thermoactinomyces spp.</title>
        <authorList>
            <person name="Cheng K."/>
        </authorList>
    </citation>
    <scope>NUCLEOTIDE SEQUENCE [LARGE SCALE GENOMIC DNA]</scope>
    <source>
        <strain evidence="18">CICC 10671\DSM 43846</strain>
    </source>
</reference>
<feature type="binding site" evidence="15">
    <location>
        <position position="223"/>
    </location>
    <ligand>
        <name>FMN</name>
        <dbReference type="ChEBI" id="CHEBI:58210"/>
    </ligand>
</feature>
<gene>
    <name evidence="15" type="primary">pyrD</name>
    <name evidence="17" type="ORF">I8U20_07025</name>
</gene>
<comment type="cofactor">
    <cofactor evidence="15">
        <name>FMN</name>
        <dbReference type="ChEBI" id="CHEBI:58210"/>
    </cofactor>
    <text evidence="15">Binds 1 FMN per subunit.</text>
</comment>
<evidence type="ECO:0000256" key="9">
    <source>
        <dbReference type="ARBA" id="ARBA00022643"/>
    </source>
</evidence>
<comment type="subcellular location">
    <subcellularLocation>
        <location evidence="15">Cell membrane</location>
        <topology evidence="15">Peripheral membrane protein</topology>
    </subcellularLocation>
    <subcellularLocation>
        <location evidence="3">Membrane</location>
    </subcellularLocation>
</comment>
<evidence type="ECO:0000256" key="13">
    <source>
        <dbReference type="ARBA" id="ARBA00048639"/>
    </source>
</evidence>
<dbReference type="PANTHER" id="PTHR48109:SF4">
    <property type="entry name" value="DIHYDROOROTATE DEHYDROGENASE (QUINONE), MITOCHONDRIAL"/>
    <property type="match status" value="1"/>
</dbReference>
<comment type="caution">
    <text evidence="17">The sequence shown here is derived from an EMBL/GenBank/DDBJ whole genome shotgun (WGS) entry which is preliminary data.</text>
</comment>
<feature type="binding site" evidence="15">
    <location>
        <position position="183"/>
    </location>
    <ligand>
        <name>substrate</name>
    </ligand>
</feature>
<dbReference type="PROSITE" id="PS00911">
    <property type="entry name" value="DHODEHASE_1"/>
    <property type="match status" value="1"/>
</dbReference>
<comment type="pathway">
    <text evidence="4">Pyrimidine metabolism; UMP biosynthesis via de novo pathway; orotate from (S)-dihydroorotate (NAD(+) route): step 1/1.</text>
</comment>
<organism evidence="17 18">
    <name type="scientific">Thermoactinomyces intermedius</name>
    <dbReference type="NCBI Taxonomy" id="2024"/>
    <lineage>
        <taxon>Bacteria</taxon>
        <taxon>Bacillati</taxon>
        <taxon>Bacillota</taxon>
        <taxon>Bacilli</taxon>
        <taxon>Bacillales</taxon>
        <taxon>Thermoactinomycetaceae</taxon>
        <taxon>Thermoactinomyces</taxon>
    </lineage>
</organism>
<feature type="binding site" evidence="15">
    <location>
        <position position="145"/>
    </location>
    <ligand>
        <name>FMN</name>
        <dbReference type="ChEBI" id="CHEBI:58210"/>
    </ligand>
</feature>
<feature type="binding site" evidence="15">
    <location>
        <position position="273"/>
    </location>
    <ligand>
        <name>FMN</name>
        <dbReference type="ChEBI" id="CHEBI:58210"/>
    </ligand>
</feature>
<dbReference type="NCBIfam" id="TIGR01036">
    <property type="entry name" value="pyrD_sub2"/>
    <property type="match status" value="1"/>
</dbReference>
<evidence type="ECO:0000256" key="10">
    <source>
        <dbReference type="ARBA" id="ARBA00022975"/>
    </source>
</evidence>
<dbReference type="InterPro" id="IPR050074">
    <property type="entry name" value="DHO_dehydrogenase"/>
</dbReference>
<dbReference type="AlphaFoldDB" id="A0A8I1A5A8"/>
<comment type="similarity">
    <text evidence="6 15">Belongs to the dihydroorotate dehydrogenase family. Type 2 subfamily.</text>
</comment>
<dbReference type="HAMAP" id="MF_00225">
    <property type="entry name" value="DHO_dh_type2"/>
    <property type="match status" value="1"/>
</dbReference>
<dbReference type="UniPathway" id="UPA00070">
    <property type="reaction ID" value="UER00945"/>
</dbReference>
<accession>A0A8I1A5A8</accession>
<feature type="binding site" evidence="15">
    <location>
        <position position="251"/>
    </location>
    <ligand>
        <name>FMN</name>
        <dbReference type="ChEBI" id="CHEBI:58210"/>
    </ligand>
</feature>
<sequence length="370" mass="41081">MNYQLFRKVLFRMDPETAHNWTVRGLKWMQSASLVQKTVSKPFSVQDPRLASELWGISFPNPVGMAAGFDKNAHVYPALAALGFGFVEVGTLTPRPQSGNPRPRLFRLPEDEAVINRMGFNNHGVAAAKESFERLGHPAIPVGINLGKNKDTPNEKAVEDYTLGLKELYPYGDYFVINVSSPNTKGLRDLQHIEALQSLLTAMMNQRTESEEIHQKRKPVLLKIAPDLEIEALKEIVSTAVSLRIDGIIATNTTLSRQGLTAPAQNENGGLSGKPLREKSNEMIRHIYSVTQGSIPIIGSGGIFTGQHVIEKLKAGANLVQIYTGMIYEGPGIVKKINQELLAQMEKEQISHFTEWIGQDLHETKRRVPL</sequence>
<dbReference type="EC" id="1.3.5.2" evidence="15"/>
<feature type="binding site" evidence="15">
    <location>
        <begin position="323"/>
        <end position="324"/>
    </location>
    <ligand>
        <name>FMN</name>
        <dbReference type="ChEBI" id="CHEBI:58210"/>
    </ligand>
</feature>
<dbReference type="GO" id="GO:0004589">
    <property type="term" value="F:dihydroorotate dehydrogenase (NAD+) activity"/>
    <property type="evidence" value="ECO:0007669"/>
    <property type="project" value="UniProtKB-EC"/>
</dbReference>
<evidence type="ECO:0000256" key="11">
    <source>
        <dbReference type="ARBA" id="ARBA00023002"/>
    </source>
</evidence>
<feature type="binding site" evidence="15">
    <location>
        <position position="178"/>
    </location>
    <ligand>
        <name>FMN</name>
        <dbReference type="ChEBI" id="CHEBI:58210"/>
    </ligand>
</feature>
<comment type="pathway">
    <text evidence="5 15">Pyrimidine metabolism; UMP biosynthesis via de novo pathway; orotate from (S)-dihydroorotate (quinone route): step 1/1.</text>
</comment>
<feature type="binding site" evidence="15">
    <location>
        <position position="302"/>
    </location>
    <ligand>
        <name>FMN</name>
        <dbReference type="ChEBI" id="CHEBI:58210"/>
    </ligand>
</feature>
<dbReference type="InterPro" id="IPR005720">
    <property type="entry name" value="Dihydroorotate_DH_cat"/>
</dbReference>
<dbReference type="Proteomes" id="UP000633619">
    <property type="component" value="Unassembled WGS sequence"/>
</dbReference>
<evidence type="ECO:0000256" key="7">
    <source>
        <dbReference type="ARBA" id="ARBA00011669"/>
    </source>
</evidence>
<feature type="binding site" evidence="15">
    <location>
        <position position="71"/>
    </location>
    <ligand>
        <name>substrate</name>
    </ligand>
</feature>
<feature type="binding site" evidence="15">
    <location>
        <position position="178"/>
    </location>
    <ligand>
        <name>substrate</name>
    </ligand>
</feature>
<dbReference type="SUPFAM" id="SSF51395">
    <property type="entry name" value="FMN-linked oxidoreductases"/>
    <property type="match status" value="1"/>
</dbReference>
<dbReference type="InterPro" id="IPR001295">
    <property type="entry name" value="Dihydroorotate_DH_CS"/>
</dbReference>
<comment type="catalytic activity">
    <reaction evidence="13 15">
        <text>(S)-dihydroorotate + a quinone = orotate + a quinol</text>
        <dbReference type="Rhea" id="RHEA:30187"/>
        <dbReference type="ChEBI" id="CHEBI:24646"/>
        <dbReference type="ChEBI" id="CHEBI:30839"/>
        <dbReference type="ChEBI" id="CHEBI:30864"/>
        <dbReference type="ChEBI" id="CHEBI:132124"/>
        <dbReference type="EC" id="1.3.5.2"/>
    </reaction>
</comment>